<feature type="binding site" evidence="8">
    <location>
        <begin position="354"/>
        <end position="356"/>
    </location>
    <ligand>
        <name>(6S)-5,6,7,8-tetrahydrofolate</name>
        <dbReference type="ChEBI" id="CHEBI:57453"/>
    </ligand>
</feature>
<dbReference type="EMBL" id="BAABFU010000002">
    <property type="protein sequence ID" value="GAA4351147.1"/>
    <property type="molecule type" value="Genomic_DNA"/>
</dbReference>
<dbReference type="InterPro" id="IPR001085">
    <property type="entry name" value="Ser_HO-MeTrfase"/>
</dbReference>
<comment type="function">
    <text evidence="8">Catalyzes the reversible interconversion of serine and glycine with tetrahydrofolate (THF) serving as the one-carbon carrier. This reaction serves as the major source of one-carbon groups required for the biosynthesis of purines, thymidylate, methionine, and other important biomolecules. Also exhibits THF-independent aldolase activity toward beta-hydroxyamino acids, producing glycine and aldehydes, via a retro-aldol mechanism.</text>
</comment>
<dbReference type="EC" id="2.1.2.1" evidence="8"/>
<dbReference type="NCBIfam" id="NF000586">
    <property type="entry name" value="PRK00011.1"/>
    <property type="match status" value="1"/>
</dbReference>
<comment type="subcellular location">
    <subcellularLocation>
        <location evidence="8">Cytoplasm</location>
    </subcellularLocation>
</comment>
<dbReference type="InterPro" id="IPR039429">
    <property type="entry name" value="SHMT-like_dom"/>
</dbReference>
<evidence type="ECO:0000256" key="2">
    <source>
        <dbReference type="ARBA" id="ARBA00006376"/>
    </source>
</evidence>
<dbReference type="PANTHER" id="PTHR11680:SF50">
    <property type="entry name" value="SERINE HYDROXYMETHYLTRANSFERASE"/>
    <property type="match status" value="1"/>
</dbReference>
<keyword evidence="4 8" id="KW-0554">One-carbon metabolism</keyword>
<evidence type="ECO:0000256" key="7">
    <source>
        <dbReference type="ARBA" id="ARBA00022898"/>
    </source>
</evidence>
<evidence type="ECO:0000259" key="9">
    <source>
        <dbReference type="Pfam" id="PF00464"/>
    </source>
</evidence>
<dbReference type="SUPFAM" id="SSF53383">
    <property type="entry name" value="PLP-dependent transferases"/>
    <property type="match status" value="1"/>
</dbReference>
<evidence type="ECO:0000313" key="10">
    <source>
        <dbReference type="EMBL" id="GAA4351147.1"/>
    </source>
</evidence>
<keyword evidence="5 8" id="KW-0028">Amino-acid biosynthesis</keyword>
<evidence type="ECO:0000313" key="11">
    <source>
        <dbReference type="Proteomes" id="UP001501294"/>
    </source>
</evidence>
<keyword evidence="3 8" id="KW-0963">Cytoplasm</keyword>
<reference evidence="11" key="1">
    <citation type="journal article" date="2019" name="Int. J. Syst. Evol. Microbiol.">
        <title>The Global Catalogue of Microorganisms (GCM) 10K type strain sequencing project: providing services to taxonomists for standard genome sequencing and annotation.</title>
        <authorList>
            <consortium name="The Broad Institute Genomics Platform"/>
            <consortium name="The Broad Institute Genome Sequencing Center for Infectious Disease"/>
            <person name="Wu L."/>
            <person name="Ma J."/>
        </authorList>
    </citation>
    <scope>NUCLEOTIDE SEQUENCE [LARGE SCALE GENOMIC DNA]</scope>
    <source>
        <strain evidence="11">JCM 17727</strain>
    </source>
</reference>
<evidence type="ECO:0000256" key="1">
    <source>
        <dbReference type="ARBA" id="ARBA00001933"/>
    </source>
</evidence>
<gene>
    <name evidence="8" type="primary">glyA</name>
    <name evidence="10" type="ORF">GCM10023150_17630</name>
</gene>
<protein>
    <recommendedName>
        <fullName evidence="8">Serine hydroxymethyltransferase</fullName>
        <shortName evidence="8">SHMT</shortName>
        <shortName evidence="8">Serine methylase</shortName>
        <ecNumber evidence="8">2.1.2.1</ecNumber>
    </recommendedName>
</protein>
<comment type="subunit">
    <text evidence="8">Homodimer.</text>
</comment>
<feature type="site" description="Plays an important role in substrate specificity" evidence="8">
    <location>
        <position position="228"/>
    </location>
</feature>
<keyword evidence="11" id="KW-1185">Reference proteome</keyword>
<dbReference type="InterPro" id="IPR015422">
    <property type="entry name" value="PyrdxlP-dep_Trfase_small"/>
</dbReference>
<comment type="caution">
    <text evidence="10">The sequence shown here is derived from an EMBL/GenBank/DDBJ whole genome shotgun (WGS) entry which is preliminary data.</text>
</comment>
<comment type="catalytic activity">
    <reaction evidence="8">
        <text>(6R)-5,10-methylene-5,6,7,8-tetrahydrofolate + glycine + H2O = (6S)-5,6,7,8-tetrahydrofolate + L-serine</text>
        <dbReference type="Rhea" id="RHEA:15481"/>
        <dbReference type="ChEBI" id="CHEBI:15377"/>
        <dbReference type="ChEBI" id="CHEBI:15636"/>
        <dbReference type="ChEBI" id="CHEBI:33384"/>
        <dbReference type="ChEBI" id="CHEBI:57305"/>
        <dbReference type="ChEBI" id="CHEBI:57453"/>
        <dbReference type="EC" id="2.1.2.1"/>
    </reaction>
</comment>
<name>A0ABP8I4D8_9GAMM</name>
<sequence>MLGNTTSLRDFDPELVASIDAEEKRQEEHIELIASENYTSKRVMEAQGSVLTNKYAEGYPDKRYYGGCEYVDVAEKLAIERVKELFGADYANVQPHSGSQANAAVYMALIKPGDTILGMSLSDGGHLTHGSKVSFSGKIYNSVEYGVDENGYIDYDEVESLALEHKPKMLVAGFSAYSRTVDWSKFRAIADKVGAYLFVDMAHVAGLIAAGEYPNPVPHAHVVTSTTHKTLAGPRGGVILAQANPELEKKLNSAVFPGGQGGPLMHVIAAKAVAFKEALSDEFKAMQKQVKANSQAMTKVFVERGVDIVSGGTENHLFLVDLISKDITGKDAEAALGKANITVNKNTVPNEPRSPFVTSGLRLGTPAVTTRGFKEAEVTELAGWICDILDDIENEQVINDVKAKVMELTKRFPVYK</sequence>
<dbReference type="CDD" id="cd00378">
    <property type="entry name" value="SHMT"/>
    <property type="match status" value="1"/>
</dbReference>
<feature type="modified residue" description="N6-(pyridoxal phosphate)lysine" evidence="8">
    <location>
        <position position="229"/>
    </location>
</feature>
<dbReference type="InterPro" id="IPR019798">
    <property type="entry name" value="Ser_HO-MeTrfase_PLP_BS"/>
</dbReference>
<dbReference type="InterPro" id="IPR049943">
    <property type="entry name" value="Ser_HO-MeTrfase-like"/>
</dbReference>
<feature type="binding site" evidence="8">
    <location>
        <position position="121"/>
    </location>
    <ligand>
        <name>(6S)-5,6,7,8-tetrahydrofolate</name>
        <dbReference type="ChEBI" id="CHEBI:57453"/>
    </ligand>
</feature>
<comment type="pathway">
    <text evidence="8">Amino-acid biosynthesis; glycine biosynthesis; glycine from L-serine: step 1/1.</text>
</comment>
<accession>A0ABP8I4D8</accession>
<proteinExistence type="inferred from homology"/>
<organism evidence="10 11">
    <name type="scientific">Kangiella taiwanensis</name>
    <dbReference type="NCBI Taxonomy" id="1079179"/>
    <lineage>
        <taxon>Bacteria</taxon>
        <taxon>Pseudomonadati</taxon>
        <taxon>Pseudomonadota</taxon>
        <taxon>Gammaproteobacteria</taxon>
        <taxon>Kangiellales</taxon>
        <taxon>Kangiellaceae</taxon>
        <taxon>Kangiella</taxon>
    </lineage>
</organism>
<dbReference type="PANTHER" id="PTHR11680">
    <property type="entry name" value="SERINE HYDROXYMETHYLTRANSFERASE"/>
    <property type="match status" value="1"/>
</dbReference>
<dbReference type="Gene3D" id="3.40.640.10">
    <property type="entry name" value="Type I PLP-dependent aspartate aminotransferase-like (Major domain)"/>
    <property type="match status" value="1"/>
</dbReference>
<evidence type="ECO:0000256" key="4">
    <source>
        <dbReference type="ARBA" id="ARBA00022563"/>
    </source>
</evidence>
<dbReference type="HAMAP" id="MF_00051">
    <property type="entry name" value="SHMT"/>
    <property type="match status" value="1"/>
</dbReference>
<comment type="cofactor">
    <cofactor evidence="1 8">
        <name>pyridoxal 5'-phosphate</name>
        <dbReference type="ChEBI" id="CHEBI:597326"/>
    </cofactor>
</comment>
<keyword evidence="7 8" id="KW-0663">Pyridoxal phosphate</keyword>
<dbReference type="Gene3D" id="3.90.1150.10">
    <property type="entry name" value="Aspartate Aminotransferase, domain 1"/>
    <property type="match status" value="1"/>
</dbReference>
<evidence type="ECO:0000256" key="8">
    <source>
        <dbReference type="HAMAP-Rule" id="MF_00051"/>
    </source>
</evidence>
<dbReference type="PIRSF" id="PIRSF000412">
    <property type="entry name" value="SHMT"/>
    <property type="match status" value="1"/>
</dbReference>
<evidence type="ECO:0000256" key="6">
    <source>
        <dbReference type="ARBA" id="ARBA00022679"/>
    </source>
</evidence>
<comment type="caution">
    <text evidence="8">Lacks conserved residue(s) required for the propagation of feature annotation.</text>
</comment>
<evidence type="ECO:0000256" key="5">
    <source>
        <dbReference type="ARBA" id="ARBA00022605"/>
    </source>
</evidence>
<dbReference type="PROSITE" id="PS00096">
    <property type="entry name" value="SHMT"/>
    <property type="match status" value="1"/>
</dbReference>
<comment type="pathway">
    <text evidence="8">One-carbon metabolism; tetrahydrofolate interconversion.</text>
</comment>
<feature type="binding site" evidence="8">
    <location>
        <begin position="125"/>
        <end position="127"/>
    </location>
    <ligand>
        <name>(6S)-5,6,7,8-tetrahydrofolate</name>
        <dbReference type="ChEBI" id="CHEBI:57453"/>
    </ligand>
</feature>
<dbReference type="RefSeq" id="WP_223578724.1">
    <property type="nucleotide sequence ID" value="NZ_BAABFU010000002.1"/>
</dbReference>
<dbReference type="Pfam" id="PF00464">
    <property type="entry name" value="SHMT"/>
    <property type="match status" value="1"/>
</dbReference>
<feature type="domain" description="Serine hydroxymethyltransferase-like" evidence="9">
    <location>
        <begin position="8"/>
        <end position="385"/>
    </location>
</feature>
<dbReference type="InterPro" id="IPR015421">
    <property type="entry name" value="PyrdxlP-dep_Trfase_major"/>
</dbReference>
<dbReference type="Proteomes" id="UP001501294">
    <property type="component" value="Unassembled WGS sequence"/>
</dbReference>
<dbReference type="InterPro" id="IPR015424">
    <property type="entry name" value="PyrdxlP-dep_Trfase"/>
</dbReference>
<comment type="similarity">
    <text evidence="2 8">Belongs to the SHMT family.</text>
</comment>
<evidence type="ECO:0000256" key="3">
    <source>
        <dbReference type="ARBA" id="ARBA00022490"/>
    </source>
</evidence>
<keyword evidence="6 8" id="KW-0808">Transferase</keyword>